<dbReference type="EMBL" id="LR725916">
    <property type="protein sequence ID" value="VWO96789.1"/>
    <property type="molecule type" value="Genomic_DNA"/>
</dbReference>
<evidence type="ECO:0000256" key="1">
    <source>
        <dbReference type="SAM" id="MobiDB-lite"/>
    </source>
</evidence>
<proteinExistence type="predicted"/>
<feature type="region of interest" description="Disordered" evidence="1">
    <location>
        <begin position="74"/>
        <end position="98"/>
    </location>
</feature>
<evidence type="ECO:0000313" key="2">
    <source>
        <dbReference type="EMBL" id="VWO96789.1"/>
    </source>
</evidence>
<gene>
    <name evidence="2" type="primary">Q00357</name>
</gene>
<sequence length="169" mass="18316">MATDTPTVMENDSQPAGFKRGFNFWMVYASNLVVDMLSALDLTAIAIALPTIVGELHGTDFVWAGSAYAIASTAPSSATSRPRSGESLSSLAGRNLPEPHAEQPVLHTAPAPERKNPEYGVHLPHVVQFQDDRVPALAVGRIMYRIAPKWMRQIPRRMRAAPAHDGCGT</sequence>
<reference evidence="2" key="1">
    <citation type="submission" date="2019-10" db="EMBL/GenBank/DDBJ databases">
        <authorList>
            <person name="Nor Muhammad N."/>
        </authorList>
    </citation>
    <scope>NUCLEOTIDE SEQUENCE</scope>
</reference>
<accession>A0A5K1JY70</accession>
<organism evidence="2">
    <name type="scientific">Ganoderma boninense</name>
    <dbReference type="NCBI Taxonomy" id="34458"/>
    <lineage>
        <taxon>Eukaryota</taxon>
        <taxon>Fungi</taxon>
        <taxon>Dikarya</taxon>
        <taxon>Basidiomycota</taxon>
        <taxon>Agaricomycotina</taxon>
        <taxon>Agaricomycetes</taxon>
        <taxon>Polyporales</taxon>
        <taxon>Polyporaceae</taxon>
        <taxon>Ganoderma</taxon>
    </lineage>
</organism>
<name>A0A5K1JY70_9APHY</name>
<protein>
    <submittedName>
        <fullName evidence="2">HC-toxin efflux carrier TOXA</fullName>
    </submittedName>
</protein>
<dbReference type="AlphaFoldDB" id="A0A5K1JY70"/>